<dbReference type="EMBL" id="MCGO01000010">
    <property type="protein sequence ID" value="ORY49025.1"/>
    <property type="molecule type" value="Genomic_DNA"/>
</dbReference>
<keyword evidence="5" id="KW-1185">Reference proteome</keyword>
<feature type="domain" description="Micro-fibrillar-associated protein 1 C-terminal" evidence="3">
    <location>
        <begin position="173"/>
        <end position="380"/>
    </location>
</feature>
<keyword evidence="1" id="KW-0175">Coiled coil</keyword>
<gene>
    <name evidence="4" type="ORF">BCR33DRAFT_714098</name>
</gene>
<dbReference type="Pfam" id="PF06991">
    <property type="entry name" value="MFAP1"/>
    <property type="match status" value="1"/>
</dbReference>
<dbReference type="AlphaFoldDB" id="A0A1Y2CRP5"/>
<sequence>MPPKQRPPKPQRYWAGRGEEIAEADSDSGESGDETAPSMAKAEPVLVATKGQVANGTIYDYNATATAAASDRRLRRLQTTQNDNDSDESDDAATSRRRRAAPTASDTAPVAAQHALDATANDDDDAEDERRRERLRMIARRRAAEEDAAELLPADDNNPSEQSSEYESESESESEDDFASRKMLKPVFIPKSHRETIHERERLEKEAEAAELKRLADLEARKVESHNLVEEELRKEIAAATVNDTIPDVDDTDGLNEEEEYELWRLRELNRIKRDRLERDKEEKELADIERRRNMTDAEIQAENEKLNPKKEEKKQLKFMQKYYHKGAFFTDEEIVATRDFNEPTLEDKFDKTILPAVMQVKNFGKSGQTKWTHLSKEDTSNRDSAWFQDSDVNKRTLAKMAGMKQSYEKPTARKKSKIE</sequence>
<dbReference type="InterPro" id="IPR033194">
    <property type="entry name" value="MFAP1"/>
</dbReference>
<comment type="caution">
    <text evidence="4">The sequence shown here is derived from an EMBL/GenBank/DDBJ whole genome shotgun (WGS) entry which is preliminary data.</text>
</comment>
<feature type="compositionally biased region" description="Pro residues" evidence="2">
    <location>
        <begin position="1"/>
        <end position="10"/>
    </location>
</feature>
<protein>
    <recommendedName>
        <fullName evidence="3">Micro-fibrillar-associated protein 1 C-terminal domain-containing protein</fullName>
    </recommendedName>
</protein>
<proteinExistence type="predicted"/>
<evidence type="ECO:0000313" key="5">
    <source>
        <dbReference type="Proteomes" id="UP000193642"/>
    </source>
</evidence>
<feature type="compositionally biased region" description="Basic and acidic residues" evidence="2">
    <location>
        <begin position="407"/>
        <end position="420"/>
    </location>
</feature>
<organism evidence="4 5">
    <name type="scientific">Rhizoclosmatium globosum</name>
    <dbReference type="NCBI Taxonomy" id="329046"/>
    <lineage>
        <taxon>Eukaryota</taxon>
        <taxon>Fungi</taxon>
        <taxon>Fungi incertae sedis</taxon>
        <taxon>Chytridiomycota</taxon>
        <taxon>Chytridiomycota incertae sedis</taxon>
        <taxon>Chytridiomycetes</taxon>
        <taxon>Chytridiales</taxon>
        <taxon>Chytriomycetaceae</taxon>
        <taxon>Rhizoclosmatium</taxon>
    </lineage>
</organism>
<feature type="region of interest" description="Disordered" evidence="2">
    <location>
        <begin position="401"/>
        <end position="420"/>
    </location>
</feature>
<evidence type="ECO:0000256" key="2">
    <source>
        <dbReference type="SAM" id="MobiDB-lite"/>
    </source>
</evidence>
<name>A0A1Y2CRP5_9FUNG</name>
<feature type="region of interest" description="Disordered" evidence="2">
    <location>
        <begin position="69"/>
        <end position="187"/>
    </location>
</feature>
<dbReference type="PANTHER" id="PTHR15327">
    <property type="entry name" value="MICROFIBRIL-ASSOCIATED PROTEIN"/>
    <property type="match status" value="1"/>
</dbReference>
<feature type="region of interest" description="Disordered" evidence="2">
    <location>
        <begin position="368"/>
        <end position="388"/>
    </location>
</feature>
<dbReference type="InterPro" id="IPR009730">
    <property type="entry name" value="MFAP1_C"/>
</dbReference>
<accession>A0A1Y2CRP5</accession>
<dbReference type="STRING" id="329046.A0A1Y2CRP5"/>
<evidence type="ECO:0000313" key="4">
    <source>
        <dbReference type="EMBL" id="ORY49025.1"/>
    </source>
</evidence>
<reference evidence="4 5" key="1">
    <citation type="submission" date="2016-07" db="EMBL/GenBank/DDBJ databases">
        <title>Pervasive Adenine N6-methylation of Active Genes in Fungi.</title>
        <authorList>
            <consortium name="DOE Joint Genome Institute"/>
            <person name="Mondo S.J."/>
            <person name="Dannebaum R.O."/>
            <person name="Kuo R.C."/>
            <person name="Labutti K."/>
            <person name="Haridas S."/>
            <person name="Kuo A."/>
            <person name="Salamov A."/>
            <person name="Ahrendt S.R."/>
            <person name="Lipzen A."/>
            <person name="Sullivan W."/>
            <person name="Andreopoulos W.B."/>
            <person name="Clum A."/>
            <person name="Lindquist E."/>
            <person name="Daum C."/>
            <person name="Ramamoorthy G.K."/>
            <person name="Gryganskyi A."/>
            <person name="Culley D."/>
            <person name="Magnuson J.K."/>
            <person name="James T.Y."/>
            <person name="O'Malley M.A."/>
            <person name="Stajich J.E."/>
            <person name="Spatafora J.W."/>
            <person name="Visel A."/>
            <person name="Grigoriev I.V."/>
        </authorList>
    </citation>
    <scope>NUCLEOTIDE SEQUENCE [LARGE SCALE GENOMIC DNA]</scope>
    <source>
        <strain evidence="4 5">JEL800</strain>
    </source>
</reference>
<feature type="compositionally biased region" description="Low complexity" evidence="2">
    <location>
        <begin position="150"/>
        <end position="163"/>
    </location>
</feature>
<feature type="compositionally biased region" description="Acidic residues" evidence="2">
    <location>
        <begin position="164"/>
        <end position="177"/>
    </location>
</feature>
<feature type="coiled-coil region" evidence="1">
    <location>
        <begin position="272"/>
        <end position="306"/>
    </location>
</feature>
<dbReference type="Proteomes" id="UP000193642">
    <property type="component" value="Unassembled WGS sequence"/>
</dbReference>
<evidence type="ECO:0000259" key="3">
    <source>
        <dbReference type="Pfam" id="PF06991"/>
    </source>
</evidence>
<feature type="region of interest" description="Disordered" evidence="2">
    <location>
        <begin position="1"/>
        <end position="44"/>
    </location>
</feature>
<dbReference type="OrthoDB" id="1111734at2759"/>
<evidence type="ECO:0000256" key="1">
    <source>
        <dbReference type="SAM" id="Coils"/>
    </source>
</evidence>
<feature type="compositionally biased region" description="Acidic residues" evidence="2">
    <location>
        <begin position="21"/>
        <end position="33"/>
    </location>
</feature>